<dbReference type="InterPro" id="IPR036249">
    <property type="entry name" value="Thioredoxin-like_sf"/>
</dbReference>
<dbReference type="Gene3D" id="3.40.30.10">
    <property type="entry name" value="Glutaredoxin"/>
    <property type="match status" value="1"/>
</dbReference>
<evidence type="ECO:0000256" key="3">
    <source>
        <dbReference type="ARBA" id="ARBA00023027"/>
    </source>
</evidence>
<dbReference type="AlphaFoldDB" id="A0A367ZKV4"/>
<reference evidence="7 8" key="1">
    <citation type="submission" date="2018-05" db="EMBL/GenBank/DDBJ databases">
        <title>A metagenomic window into the 2 km-deep terrestrial subsurface aquifer revealed taxonomically and functionally diverse microbial community comprising novel uncultured bacterial lineages.</title>
        <authorList>
            <person name="Kadnikov V.V."/>
            <person name="Mardanov A.V."/>
            <person name="Beletsky A.V."/>
            <person name="Banks D."/>
            <person name="Pimenov N.V."/>
            <person name="Frank Y.A."/>
            <person name="Karnachuk O.V."/>
            <person name="Ravin N.V."/>
        </authorList>
    </citation>
    <scope>NUCLEOTIDE SEQUENCE [LARGE SCALE GENOMIC DNA]</scope>
    <source>
        <strain evidence="7">BY5</strain>
    </source>
</reference>
<organism evidence="7 8">
    <name type="scientific">Candidatus Ozemobacter sibiricus</name>
    <dbReference type="NCBI Taxonomy" id="2268124"/>
    <lineage>
        <taxon>Bacteria</taxon>
        <taxon>Candidatus Ozemobacteria</taxon>
        <taxon>Candidatus Ozemobacterales</taxon>
        <taxon>Candidatus Ozemobacteraceae</taxon>
        <taxon>Candidatus Ozemobacter</taxon>
    </lineage>
</organism>
<evidence type="ECO:0000313" key="7">
    <source>
        <dbReference type="EMBL" id="RCK78001.1"/>
    </source>
</evidence>
<gene>
    <name evidence="7" type="ORF">OZSIB_1910</name>
</gene>
<keyword evidence="2" id="KW-0560">Oxidoreductase</keyword>
<dbReference type="GO" id="GO:0016491">
    <property type="term" value="F:oxidoreductase activity"/>
    <property type="evidence" value="ECO:0007669"/>
    <property type="project" value="UniProtKB-KW"/>
</dbReference>
<feature type="domain" description="Thioredoxin" evidence="6">
    <location>
        <begin position="26"/>
        <end position="179"/>
    </location>
</feature>
<evidence type="ECO:0000256" key="4">
    <source>
        <dbReference type="ARBA" id="ARBA00025782"/>
    </source>
</evidence>
<feature type="signal peptide" evidence="5">
    <location>
        <begin position="1"/>
        <end position="22"/>
    </location>
</feature>
<dbReference type="InterPro" id="IPR052259">
    <property type="entry name" value="Nucleoredoxin-like"/>
</dbReference>
<dbReference type="EMBL" id="QOQW01000029">
    <property type="protein sequence ID" value="RCK78001.1"/>
    <property type="molecule type" value="Genomic_DNA"/>
</dbReference>
<evidence type="ECO:0000256" key="1">
    <source>
        <dbReference type="ARBA" id="ARBA00022737"/>
    </source>
</evidence>
<comment type="similarity">
    <text evidence="4">Belongs to the nucleoredoxin family.</text>
</comment>
<evidence type="ECO:0000259" key="6">
    <source>
        <dbReference type="PROSITE" id="PS51352"/>
    </source>
</evidence>
<accession>A0A367ZKV4</accession>
<feature type="chain" id="PRO_5016586920" evidence="5">
    <location>
        <begin position="23"/>
        <end position="180"/>
    </location>
</feature>
<name>A0A367ZKV4_9BACT</name>
<dbReference type="SUPFAM" id="SSF52833">
    <property type="entry name" value="Thioredoxin-like"/>
    <property type="match status" value="1"/>
</dbReference>
<dbReference type="PROSITE" id="PS51352">
    <property type="entry name" value="THIOREDOXIN_2"/>
    <property type="match status" value="1"/>
</dbReference>
<evidence type="ECO:0000313" key="8">
    <source>
        <dbReference type="Proteomes" id="UP000252355"/>
    </source>
</evidence>
<comment type="caution">
    <text evidence="7">The sequence shown here is derived from an EMBL/GenBank/DDBJ whole genome shotgun (WGS) entry which is preliminary data.</text>
</comment>
<dbReference type="PANTHER" id="PTHR13871">
    <property type="entry name" value="THIOREDOXIN"/>
    <property type="match status" value="1"/>
</dbReference>
<dbReference type="Pfam" id="PF13905">
    <property type="entry name" value="Thioredoxin_8"/>
    <property type="match status" value="1"/>
</dbReference>
<protein>
    <submittedName>
        <fullName evidence="7">Thioredoxin</fullName>
    </submittedName>
</protein>
<evidence type="ECO:0000256" key="5">
    <source>
        <dbReference type="SAM" id="SignalP"/>
    </source>
</evidence>
<dbReference type="CDD" id="cd02964">
    <property type="entry name" value="TryX_like_family"/>
    <property type="match status" value="1"/>
</dbReference>
<keyword evidence="1" id="KW-0677">Repeat</keyword>
<evidence type="ECO:0000256" key="2">
    <source>
        <dbReference type="ARBA" id="ARBA00023002"/>
    </source>
</evidence>
<sequence length="180" mass="19795">MKNHALFVASLFLFVLAGAVGAQTSDPAPTPAPAQESVWKTFFPDGLLDPEGNKVEPDVLNGKLVGLYFSAHWCPPCRMFSPMLVAFRDAHTSDFEVVFISSDKNREAQFEYMKEVGMKWYTLEHRSEAANALAQKYGVRSIPTLIILGPDGKTITEDGRADVTKKPDSCLADWKAAAGR</sequence>
<keyword evidence="5" id="KW-0732">Signal</keyword>
<dbReference type="InterPro" id="IPR012336">
    <property type="entry name" value="Thioredoxin-like_fold"/>
</dbReference>
<proteinExistence type="inferred from homology"/>
<dbReference type="Proteomes" id="UP000252355">
    <property type="component" value="Unassembled WGS sequence"/>
</dbReference>
<dbReference type="InterPro" id="IPR013766">
    <property type="entry name" value="Thioredoxin_domain"/>
</dbReference>
<keyword evidence="3" id="KW-0520">NAD</keyword>
<dbReference type="PANTHER" id="PTHR13871:SF96">
    <property type="entry name" value="THIOREDOXIN DOMAIN-CONTAINING PROTEIN"/>
    <property type="match status" value="1"/>
</dbReference>